<evidence type="ECO:0000313" key="2">
    <source>
        <dbReference type="EMBL" id="RCS44761.1"/>
    </source>
</evidence>
<dbReference type="RefSeq" id="WP_114370425.1">
    <property type="nucleotide sequence ID" value="NZ_QPEX01000034.1"/>
</dbReference>
<dbReference type="EMBL" id="QPEX01000034">
    <property type="protein sequence ID" value="RCS44761.1"/>
    <property type="molecule type" value="Genomic_DNA"/>
</dbReference>
<name>A0A368KNN3_9BACT</name>
<accession>A0A368KNN3</accession>
<evidence type="ECO:0000313" key="3">
    <source>
        <dbReference type="Proteomes" id="UP000253562"/>
    </source>
</evidence>
<proteinExistence type="predicted"/>
<dbReference type="InterPro" id="IPR011051">
    <property type="entry name" value="RmlC_Cupin_sf"/>
</dbReference>
<dbReference type="SUPFAM" id="SSF51182">
    <property type="entry name" value="RmlC-like cupins"/>
    <property type="match status" value="1"/>
</dbReference>
<dbReference type="OrthoDB" id="9813436at2"/>
<protein>
    <submittedName>
        <fullName evidence="2">Cupin domain-containing protein</fullName>
    </submittedName>
</protein>
<feature type="domain" description="Cupin type-2" evidence="1">
    <location>
        <begin position="53"/>
        <end position="123"/>
    </location>
</feature>
<dbReference type="InterPro" id="IPR013096">
    <property type="entry name" value="Cupin_2"/>
</dbReference>
<dbReference type="PANTHER" id="PTHR38599">
    <property type="entry name" value="CUPIN DOMAIN PROTEIN (AFU_ORTHOLOGUE AFUA_3G13620)"/>
    <property type="match status" value="1"/>
</dbReference>
<gene>
    <name evidence="2" type="ORF">DTL42_17760</name>
</gene>
<dbReference type="Gene3D" id="2.60.120.10">
    <property type="entry name" value="Jelly Rolls"/>
    <property type="match status" value="1"/>
</dbReference>
<dbReference type="Pfam" id="PF07883">
    <property type="entry name" value="Cupin_2"/>
    <property type="match status" value="1"/>
</dbReference>
<evidence type="ECO:0000259" key="1">
    <source>
        <dbReference type="Pfam" id="PF07883"/>
    </source>
</evidence>
<sequence>MRLLLWLLAVGIFTAVGYAAGNSGHHGEQVQLLGAQDIQEKLDGSEARVSVVEVTLAPGEHGTPHRHPGPVFGYVLEGDYELGVDDQPTKVFHTGETFYEPTGCLHRVSKNPSKEKRTRLIAVVVHPREAKELAVPEAKKH</sequence>
<reference evidence="2 3" key="1">
    <citation type="submission" date="2018-07" db="EMBL/GenBank/DDBJ databases">
        <title>Comparative genomes isolates from brazilian mangrove.</title>
        <authorList>
            <person name="De Araujo J.E."/>
            <person name="Taketani R.G."/>
            <person name="Silva M.C.P."/>
            <person name="Lourenco M.V."/>
            <person name="Oliveira V.M."/>
            <person name="Andreote F.D."/>
        </authorList>
    </citation>
    <scope>NUCLEOTIDE SEQUENCE [LARGE SCALE GENOMIC DNA]</scope>
    <source>
        <strain evidence="2 3">HEX PRIS-MGV</strain>
    </source>
</reference>
<dbReference type="CDD" id="cd02234">
    <property type="entry name" value="cupin_BLR7677-like"/>
    <property type="match status" value="1"/>
</dbReference>
<dbReference type="Proteomes" id="UP000253562">
    <property type="component" value="Unassembled WGS sequence"/>
</dbReference>
<comment type="caution">
    <text evidence="2">The sequence shown here is derived from an EMBL/GenBank/DDBJ whole genome shotgun (WGS) entry which is preliminary data.</text>
</comment>
<dbReference type="PANTHER" id="PTHR38599:SF1">
    <property type="entry name" value="CUPIN DOMAIN PROTEIN (AFU_ORTHOLOGUE AFUA_3G13620)"/>
    <property type="match status" value="1"/>
</dbReference>
<organism evidence="2 3">
    <name type="scientific">Bremerella cremea</name>
    <dbReference type="NCBI Taxonomy" id="1031537"/>
    <lineage>
        <taxon>Bacteria</taxon>
        <taxon>Pseudomonadati</taxon>
        <taxon>Planctomycetota</taxon>
        <taxon>Planctomycetia</taxon>
        <taxon>Pirellulales</taxon>
        <taxon>Pirellulaceae</taxon>
        <taxon>Bremerella</taxon>
    </lineage>
</organism>
<dbReference type="AlphaFoldDB" id="A0A368KNN3"/>
<dbReference type="InterPro" id="IPR014710">
    <property type="entry name" value="RmlC-like_jellyroll"/>
</dbReference>